<protein>
    <recommendedName>
        <fullName evidence="3">GTP cyclohydrolase I</fullName>
        <ecNumber evidence="3">3.5.4.16</ecNumber>
    </recommendedName>
</protein>
<dbReference type="GO" id="GO:0005737">
    <property type="term" value="C:cytoplasm"/>
    <property type="evidence" value="ECO:0007669"/>
    <property type="project" value="TreeGrafter"/>
</dbReference>
<dbReference type="EMBL" id="CP013234">
    <property type="protein sequence ID" value="AMP05346.1"/>
    <property type="molecule type" value="Genomic_DNA"/>
</dbReference>
<organism evidence="7 8">
    <name type="scientific">Collimonas pratensis</name>
    <dbReference type="NCBI Taxonomy" id="279113"/>
    <lineage>
        <taxon>Bacteria</taxon>
        <taxon>Pseudomonadati</taxon>
        <taxon>Pseudomonadota</taxon>
        <taxon>Betaproteobacteria</taxon>
        <taxon>Burkholderiales</taxon>
        <taxon>Oxalobacteraceae</taxon>
        <taxon>Collimonas</taxon>
    </lineage>
</organism>
<keyword evidence="5 7" id="KW-0378">Hydrolase</keyword>
<dbReference type="InterPro" id="IPR043133">
    <property type="entry name" value="GTP-CH-I_C/QueF"/>
</dbReference>
<dbReference type="Pfam" id="PF01227">
    <property type="entry name" value="GTP_cyclohydroI"/>
    <property type="match status" value="1"/>
</dbReference>
<dbReference type="GO" id="GO:0006729">
    <property type="term" value="P:tetrahydrobiopterin biosynthetic process"/>
    <property type="evidence" value="ECO:0007669"/>
    <property type="project" value="TreeGrafter"/>
</dbReference>
<dbReference type="SUPFAM" id="SSF55620">
    <property type="entry name" value="Tetrahydrobiopterin biosynthesis enzymes-like"/>
    <property type="match status" value="1"/>
</dbReference>
<dbReference type="GO" id="GO:0046654">
    <property type="term" value="P:tetrahydrofolate biosynthetic process"/>
    <property type="evidence" value="ECO:0007669"/>
    <property type="project" value="InterPro"/>
</dbReference>
<accession>A0A127Q5T6</accession>
<evidence type="ECO:0000259" key="6">
    <source>
        <dbReference type="Pfam" id="PF01227"/>
    </source>
</evidence>
<dbReference type="GO" id="GO:0003934">
    <property type="term" value="F:GTP cyclohydrolase I activity"/>
    <property type="evidence" value="ECO:0007669"/>
    <property type="project" value="UniProtKB-EC"/>
</dbReference>
<feature type="domain" description="GTP cyclohydrolase I" evidence="6">
    <location>
        <begin position="6"/>
        <end position="85"/>
    </location>
</feature>
<dbReference type="EC" id="3.5.4.16" evidence="3"/>
<evidence type="ECO:0000256" key="5">
    <source>
        <dbReference type="ARBA" id="ARBA00022801"/>
    </source>
</evidence>
<dbReference type="InterPro" id="IPR001474">
    <property type="entry name" value="GTP_CycHdrlase_I"/>
</dbReference>
<keyword evidence="4" id="KW-0554">One-carbon metabolism</keyword>
<evidence type="ECO:0000256" key="3">
    <source>
        <dbReference type="ARBA" id="ARBA00012715"/>
    </source>
</evidence>
<dbReference type="AlphaFoldDB" id="A0A127Q5T6"/>
<evidence type="ECO:0000313" key="7">
    <source>
        <dbReference type="EMBL" id="AMP05346.1"/>
    </source>
</evidence>
<dbReference type="GO" id="GO:0008270">
    <property type="term" value="F:zinc ion binding"/>
    <property type="evidence" value="ECO:0007669"/>
    <property type="project" value="TreeGrafter"/>
</dbReference>
<dbReference type="STRING" id="279113.CPter91_3005"/>
<dbReference type="UniPathway" id="UPA00848">
    <property type="reaction ID" value="UER00151"/>
</dbReference>
<evidence type="ECO:0000313" key="8">
    <source>
        <dbReference type="Proteomes" id="UP000074561"/>
    </source>
</evidence>
<reference evidence="7 8" key="1">
    <citation type="submission" date="2015-11" db="EMBL/GenBank/DDBJ databases">
        <title>Exploring the genomic traits of fungus-feeding bacterial genus Collimonas.</title>
        <authorList>
            <person name="Song C."/>
            <person name="Schmidt R."/>
            <person name="de Jager V."/>
            <person name="Krzyzanowska D."/>
            <person name="Jongedijk E."/>
            <person name="Cankar K."/>
            <person name="Beekwilder J."/>
            <person name="van Veen A."/>
            <person name="de Boer W."/>
            <person name="van Veen J.A."/>
            <person name="Garbeva P."/>
        </authorList>
    </citation>
    <scope>NUCLEOTIDE SEQUENCE [LARGE SCALE GENOMIC DNA]</scope>
    <source>
        <strain evidence="7 8">Ter91</strain>
    </source>
</reference>
<dbReference type="PANTHER" id="PTHR11109">
    <property type="entry name" value="GTP CYCLOHYDROLASE I"/>
    <property type="match status" value="1"/>
</dbReference>
<dbReference type="Gene3D" id="3.30.1130.10">
    <property type="match status" value="1"/>
</dbReference>
<evidence type="ECO:0000256" key="2">
    <source>
        <dbReference type="ARBA" id="ARBA00005080"/>
    </source>
</evidence>
<name>A0A127Q5T6_9BURK</name>
<proteinExistence type="predicted"/>
<dbReference type="PANTHER" id="PTHR11109:SF7">
    <property type="entry name" value="GTP CYCLOHYDROLASE 1"/>
    <property type="match status" value="1"/>
</dbReference>
<dbReference type="GO" id="GO:0006730">
    <property type="term" value="P:one-carbon metabolic process"/>
    <property type="evidence" value="ECO:0007669"/>
    <property type="project" value="UniProtKB-KW"/>
</dbReference>
<dbReference type="InterPro" id="IPR020602">
    <property type="entry name" value="GTP_CycHdrlase_I_dom"/>
</dbReference>
<gene>
    <name evidence="7" type="ORF">CPter91_3005</name>
</gene>
<dbReference type="GO" id="GO:0005525">
    <property type="term" value="F:GTP binding"/>
    <property type="evidence" value="ECO:0007669"/>
    <property type="project" value="TreeGrafter"/>
</dbReference>
<dbReference type="KEGG" id="cpra:CPter91_3005"/>
<sequence length="91" mass="10068">MLDTPARLVDICAKSLQIQEKMTVQIADTLQQVLLPKGVAVVIEASHGCMTTRGIHKPGTSLVTSRMLGAFRDDPSTRREFMSIISQKRNE</sequence>
<dbReference type="PATRIC" id="fig|279113.9.peg.2970"/>
<evidence type="ECO:0000256" key="4">
    <source>
        <dbReference type="ARBA" id="ARBA00022563"/>
    </source>
</evidence>
<comment type="pathway">
    <text evidence="2">Cofactor biosynthesis; 7,8-dihydroneopterin triphosphate biosynthesis; 7,8-dihydroneopterin triphosphate from GTP: step 1/1.</text>
</comment>
<evidence type="ECO:0000256" key="1">
    <source>
        <dbReference type="ARBA" id="ARBA00001052"/>
    </source>
</evidence>
<comment type="catalytic activity">
    <reaction evidence="1">
        <text>GTP + H2O = 7,8-dihydroneopterin 3'-triphosphate + formate + H(+)</text>
        <dbReference type="Rhea" id="RHEA:17473"/>
        <dbReference type="ChEBI" id="CHEBI:15377"/>
        <dbReference type="ChEBI" id="CHEBI:15378"/>
        <dbReference type="ChEBI" id="CHEBI:15740"/>
        <dbReference type="ChEBI" id="CHEBI:37565"/>
        <dbReference type="ChEBI" id="CHEBI:58462"/>
        <dbReference type="EC" id="3.5.4.16"/>
    </reaction>
</comment>
<dbReference type="Proteomes" id="UP000074561">
    <property type="component" value="Chromosome"/>
</dbReference>